<dbReference type="GO" id="GO:0004175">
    <property type="term" value="F:endopeptidase activity"/>
    <property type="evidence" value="ECO:0007669"/>
    <property type="project" value="UniProtKB-ARBA"/>
</dbReference>
<feature type="transmembrane region" description="Helical" evidence="1">
    <location>
        <begin position="147"/>
        <end position="168"/>
    </location>
</feature>
<accession>A0A0G1CLY7</accession>
<protein>
    <recommendedName>
        <fullName evidence="2">CAAX prenyl protease 2/Lysostaphin resistance protein A-like domain-containing protein</fullName>
    </recommendedName>
</protein>
<feature type="transmembrane region" description="Helical" evidence="1">
    <location>
        <begin position="101"/>
        <end position="126"/>
    </location>
</feature>
<gene>
    <name evidence="3" type="ORF">UV61_C0009G0051</name>
</gene>
<organism evidence="3 4">
    <name type="scientific">Candidatus Gottesmanbacteria bacterium GW2011_GWB1_43_11</name>
    <dbReference type="NCBI Taxonomy" id="1618446"/>
    <lineage>
        <taxon>Bacteria</taxon>
        <taxon>Candidatus Gottesmaniibacteriota</taxon>
    </lineage>
</organism>
<proteinExistence type="predicted"/>
<dbReference type="Proteomes" id="UP000034050">
    <property type="component" value="Unassembled WGS sequence"/>
</dbReference>
<evidence type="ECO:0000313" key="3">
    <source>
        <dbReference type="EMBL" id="KKS86524.1"/>
    </source>
</evidence>
<feature type="transmembrane region" description="Helical" evidence="1">
    <location>
        <begin position="75"/>
        <end position="95"/>
    </location>
</feature>
<evidence type="ECO:0000256" key="1">
    <source>
        <dbReference type="SAM" id="Phobius"/>
    </source>
</evidence>
<comment type="caution">
    <text evidence="3">The sequence shown here is derived from an EMBL/GenBank/DDBJ whole genome shotgun (WGS) entry which is preliminary data.</text>
</comment>
<evidence type="ECO:0000259" key="2">
    <source>
        <dbReference type="Pfam" id="PF02517"/>
    </source>
</evidence>
<keyword evidence="1" id="KW-1133">Transmembrane helix</keyword>
<dbReference type="STRING" id="1618446.UV61_C0009G0051"/>
<reference evidence="3 4" key="1">
    <citation type="journal article" date="2015" name="Nature">
        <title>rRNA introns, odd ribosomes, and small enigmatic genomes across a large radiation of phyla.</title>
        <authorList>
            <person name="Brown C.T."/>
            <person name="Hug L.A."/>
            <person name="Thomas B.C."/>
            <person name="Sharon I."/>
            <person name="Castelle C.J."/>
            <person name="Singh A."/>
            <person name="Wilkins M.J."/>
            <person name="Williams K.H."/>
            <person name="Banfield J.F."/>
        </authorList>
    </citation>
    <scope>NUCLEOTIDE SEQUENCE [LARGE SCALE GENOMIC DNA]</scope>
</reference>
<keyword evidence="1" id="KW-0812">Transmembrane</keyword>
<dbReference type="Pfam" id="PF02517">
    <property type="entry name" value="Rce1-like"/>
    <property type="match status" value="1"/>
</dbReference>
<feature type="domain" description="CAAX prenyl protease 2/Lysostaphin resistance protein A-like" evidence="2">
    <location>
        <begin position="112"/>
        <end position="212"/>
    </location>
</feature>
<keyword evidence="1" id="KW-0472">Membrane</keyword>
<feature type="transmembrane region" description="Helical" evidence="1">
    <location>
        <begin position="12"/>
        <end position="29"/>
    </location>
</feature>
<name>A0A0G1CLY7_9BACT</name>
<dbReference type="GO" id="GO:0080120">
    <property type="term" value="P:CAAX-box protein maturation"/>
    <property type="evidence" value="ECO:0007669"/>
    <property type="project" value="UniProtKB-ARBA"/>
</dbReference>
<sequence length="218" mass="24663">MDKPRNLPLERTYTVWGIVIILWSLYRVYVKLPEWMDEFIFKPLIFLGPVLLVLKSEHKSLTSIGLAGGKFFRDIYLGLGFGMLFAVEGVVINAVKYGRFSFAPLVPVTGANLLLTVMLAFATGISEEVLTRGFFYSRLKSAYGSELKAMFSSTVMYFFLLVPMIFTVLHLKGITLLIFIMTNLIISFANTMIFNETKTVTVPVLIHAFWNMAVALYL</sequence>
<dbReference type="EMBL" id="LCFD01000009">
    <property type="protein sequence ID" value="KKS86524.1"/>
    <property type="molecule type" value="Genomic_DNA"/>
</dbReference>
<dbReference type="AlphaFoldDB" id="A0A0G1CLY7"/>
<evidence type="ECO:0000313" key="4">
    <source>
        <dbReference type="Proteomes" id="UP000034050"/>
    </source>
</evidence>
<dbReference type="InterPro" id="IPR003675">
    <property type="entry name" value="Rce1/LyrA-like_dom"/>
</dbReference>
<feature type="transmembrane region" description="Helical" evidence="1">
    <location>
        <begin position="174"/>
        <end position="193"/>
    </location>
</feature>